<evidence type="ECO:0000313" key="2">
    <source>
        <dbReference type="Proteomes" id="UP000579153"/>
    </source>
</evidence>
<dbReference type="Proteomes" id="UP000579153">
    <property type="component" value="Unassembled WGS sequence"/>
</dbReference>
<comment type="caution">
    <text evidence="1">The sequence shown here is derived from an EMBL/GenBank/DDBJ whole genome shotgun (WGS) entry which is preliminary data.</text>
</comment>
<organism evidence="1 2">
    <name type="scientific">Nonomuraea jabiensis</name>
    <dbReference type="NCBI Taxonomy" id="882448"/>
    <lineage>
        <taxon>Bacteria</taxon>
        <taxon>Bacillati</taxon>
        <taxon>Actinomycetota</taxon>
        <taxon>Actinomycetes</taxon>
        <taxon>Streptosporangiales</taxon>
        <taxon>Streptosporangiaceae</taxon>
        <taxon>Nonomuraea</taxon>
    </lineage>
</organism>
<name>A0A7W9GH53_9ACTN</name>
<dbReference type="EMBL" id="JACHMB010000001">
    <property type="protein sequence ID" value="MBB5783623.1"/>
    <property type="molecule type" value="Genomic_DNA"/>
</dbReference>
<gene>
    <name evidence="1" type="ORF">HD596_010379</name>
</gene>
<evidence type="ECO:0000313" key="1">
    <source>
        <dbReference type="EMBL" id="MBB5783623.1"/>
    </source>
</evidence>
<evidence type="ECO:0008006" key="3">
    <source>
        <dbReference type="Google" id="ProtNLM"/>
    </source>
</evidence>
<keyword evidence="2" id="KW-1185">Reference proteome</keyword>
<accession>A0A7W9GH53</accession>
<protein>
    <recommendedName>
        <fullName evidence="3">Mersacidin/lichenicidin family type 2 lantibiotic</fullName>
    </recommendedName>
</protein>
<dbReference type="AlphaFoldDB" id="A0A7W9GH53"/>
<reference evidence="1 2" key="1">
    <citation type="submission" date="2020-08" db="EMBL/GenBank/DDBJ databases">
        <title>Sequencing the genomes of 1000 actinobacteria strains.</title>
        <authorList>
            <person name="Klenk H.-P."/>
        </authorList>
    </citation>
    <scope>NUCLEOTIDE SEQUENCE [LARGE SCALE GENOMIC DNA]</scope>
    <source>
        <strain evidence="1 2">DSM 45507</strain>
    </source>
</reference>
<sequence length="84" mass="8956">MTNDDLIRSWKDPINRAAYGAGLPHPAGDLDLETARLAGGVEQEPPNGTQHLSTIGCCGGYTSEVRCAISALYPIPMCLAWTLL</sequence>
<dbReference type="RefSeq" id="WP_185076633.1">
    <property type="nucleotide sequence ID" value="NZ_JACHMB010000001.1"/>
</dbReference>
<proteinExistence type="predicted"/>